<organism evidence="3 4">
    <name type="scientific">Ectopseudomonas alcaliphila</name>
    <dbReference type="NCBI Taxonomy" id="101564"/>
    <lineage>
        <taxon>Bacteria</taxon>
        <taxon>Pseudomonadati</taxon>
        <taxon>Pseudomonadota</taxon>
        <taxon>Gammaproteobacteria</taxon>
        <taxon>Pseudomonadales</taxon>
        <taxon>Pseudomonadaceae</taxon>
        <taxon>Ectopseudomonas</taxon>
    </lineage>
</organism>
<feature type="transmembrane region" description="Helical" evidence="1">
    <location>
        <begin position="61"/>
        <end position="84"/>
    </location>
</feature>
<evidence type="ECO:0000256" key="1">
    <source>
        <dbReference type="SAM" id="Phobius"/>
    </source>
</evidence>
<dbReference type="Proteomes" id="UP001278050">
    <property type="component" value="Unassembled WGS sequence"/>
</dbReference>
<evidence type="ECO:0000313" key="3">
    <source>
        <dbReference type="EMBL" id="SDF19989.1"/>
    </source>
</evidence>
<dbReference type="EMBL" id="FNAE01000006">
    <property type="protein sequence ID" value="SDF19989.1"/>
    <property type="molecule type" value="Genomic_DNA"/>
</dbReference>
<feature type="transmembrane region" description="Helical" evidence="1">
    <location>
        <begin position="96"/>
        <end position="119"/>
    </location>
</feature>
<keyword evidence="1" id="KW-0472">Membrane</keyword>
<dbReference type="OrthoDB" id="7361836at2"/>
<keyword evidence="5" id="KW-1185">Reference proteome</keyword>
<evidence type="ECO:0008006" key="6">
    <source>
        <dbReference type="Google" id="ProtNLM"/>
    </source>
</evidence>
<reference evidence="2 5" key="2">
    <citation type="submission" date="2023-11" db="EMBL/GenBank/DDBJ databases">
        <title>MicrobeMod: A computational toolkit for identifying prokaryotic methylation and restriction-modification with nanopore sequencing.</title>
        <authorList>
            <person name="Crits-Christoph A."/>
            <person name="Kang S.C."/>
            <person name="Lee H."/>
            <person name="Ostrov N."/>
        </authorList>
    </citation>
    <scope>NUCLEOTIDE SEQUENCE [LARGE SCALE GENOMIC DNA]</scope>
    <source>
        <strain evidence="2 5">ATCC BAA-571</strain>
    </source>
</reference>
<gene>
    <name evidence="3" type="ORF">SAMN05216575_106125</name>
    <name evidence="2" type="ORF">SIM71_25045</name>
</gene>
<dbReference type="EMBL" id="JAWXXP010000001">
    <property type="protein sequence ID" value="MDX5995343.1"/>
    <property type="molecule type" value="Genomic_DNA"/>
</dbReference>
<evidence type="ECO:0000313" key="4">
    <source>
        <dbReference type="Proteomes" id="UP000182413"/>
    </source>
</evidence>
<name>A0A1G7J663_9GAMM</name>
<dbReference type="AlphaFoldDB" id="A0A1G7J663"/>
<evidence type="ECO:0000313" key="5">
    <source>
        <dbReference type="Proteomes" id="UP001278050"/>
    </source>
</evidence>
<reference evidence="3 4" key="1">
    <citation type="submission" date="2016-10" db="EMBL/GenBank/DDBJ databases">
        <authorList>
            <person name="de Groot N.N."/>
        </authorList>
    </citation>
    <scope>NUCLEOTIDE SEQUENCE [LARGE SCALE GENOMIC DNA]</scope>
    <source>
        <strain evidence="3 4">JCM 10630</strain>
    </source>
</reference>
<evidence type="ECO:0000313" key="2">
    <source>
        <dbReference type="EMBL" id="MDX5995343.1"/>
    </source>
</evidence>
<keyword evidence="1" id="KW-0812">Transmembrane</keyword>
<keyword evidence="1" id="KW-1133">Transmembrane helix</keyword>
<proteinExistence type="predicted"/>
<protein>
    <recommendedName>
        <fullName evidence="6">DUF1269 domain-containing protein</fullName>
    </recommendedName>
</protein>
<dbReference type="Proteomes" id="UP000182413">
    <property type="component" value="Unassembled WGS sequence"/>
</dbReference>
<dbReference type="RefSeq" id="WP_074680499.1">
    <property type="nucleotide sequence ID" value="NZ_CBCSET010000006.1"/>
</dbReference>
<accession>A0A1G7J663</accession>
<sequence length="180" mass="18464">MDVYRHDLSASFAQRSAAELTLSQLVERGMSREQLQIFDAGKHAPVSLSTRLGSRAARNSMLMYGGAGTVIGGVLGGLVQAGLVVSDMGLLIASPVLAPVMLVGSGAFLGAFVGALAGVSSLARKSPPLTQAEIAAGGSVLLANTRSAEETAMAREVLTASSGTCKDLDMARNERSGWLS</sequence>